<comment type="subcellular location">
    <subcellularLocation>
        <location evidence="2">Cytoplasm</location>
    </subcellularLocation>
</comment>
<dbReference type="OrthoDB" id="9809047at2"/>
<dbReference type="InterPro" id="IPR000032">
    <property type="entry name" value="HPr-like"/>
</dbReference>
<dbReference type="PANTHER" id="PTHR33705:SF2">
    <property type="entry name" value="PHOSPHOCARRIER PROTEIN NPR"/>
    <property type="match status" value="1"/>
</dbReference>
<proteinExistence type="inferred from homology"/>
<dbReference type="GO" id="GO:0009401">
    <property type="term" value="P:phosphoenolpyruvate-dependent sugar phosphotransferase system"/>
    <property type="evidence" value="ECO:0007669"/>
    <property type="project" value="UniProtKB-KW"/>
</dbReference>
<dbReference type="RefSeq" id="WP_053605768.1">
    <property type="nucleotide sequence ID" value="NZ_CP012600.1"/>
</dbReference>
<accession>A0A0M4FXW8</accession>
<name>A0A0M4FXW8_9BACI</name>
<dbReference type="InterPro" id="IPR035895">
    <property type="entry name" value="HPr-like_sf"/>
</dbReference>
<dbReference type="InterPro" id="IPR002114">
    <property type="entry name" value="PTS_HPr_Ser_P_site"/>
</dbReference>
<evidence type="ECO:0000259" key="8">
    <source>
        <dbReference type="PROSITE" id="PS51350"/>
    </source>
</evidence>
<dbReference type="Gene3D" id="3.30.1340.10">
    <property type="entry name" value="HPr-like"/>
    <property type="match status" value="1"/>
</dbReference>
<dbReference type="InterPro" id="IPR001020">
    <property type="entry name" value="PTS_HPr_His_P_site"/>
</dbReference>
<comment type="function">
    <text evidence="1">General (non sugar-specific) component of the phosphoenolpyruvate-dependent sugar phosphotransferase system (sugar PTS). This major carbohydrate active-transport system catalyzes the phosphorylation of incoming sugar substrates concomitantly with their translocation across the cell membrane. The phosphoryl group from phosphoenolpyruvate (PEP) is transferred to the phosphoryl carrier protein HPr by enzyme I. Phospho-HPr then transfers it to the PTS EIIA domain.</text>
</comment>
<evidence type="ECO:0000313" key="10">
    <source>
        <dbReference type="Proteomes" id="UP000067625"/>
    </source>
</evidence>
<gene>
    <name evidence="9" type="ORF">AM592_22080</name>
</gene>
<keyword evidence="6" id="KW-0762">Sugar transport</keyword>
<evidence type="ECO:0000256" key="5">
    <source>
        <dbReference type="ARBA" id="ARBA00022490"/>
    </source>
</evidence>
<organism evidence="9 10">
    <name type="scientific">Bacillus gobiensis</name>
    <dbReference type="NCBI Taxonomy" id="1441095"/>
    <lineage>
        <taxon>Bacteria</taxon>
        <taxon>Bacillati</taxon>
        <taxon>Bacillota</taxon>
        <taxon>Bacilli</taxon>
        <taxon>Bacillales</taxon>
        <taxon>Bacillaceae</taxon>
        <taxon>Bacillus</taxon>
    </lineage>
</organism>
<dbReference type="PANTHER" id="PTHR33705">
    <property type="entry name" value="PHOSPHOCARRIER PROTEIN HPR"/>
    <property type="match status" value="1"/>
</dbReference>
<reference evidence="9 10" key="2">
    <citation type="journal article" date="2016" name="Int. J. Syst. Evol. Microbiol.">
        <title>Bacillus gobiensis sp. nov., isolated from a soil sample.</title>
        <authorList>
            <person name="Liu B."/>
            <person name="Liu G.H."/>
            <person name="Cetin S."/>
            <person name="Schumann P."/>
            <person name="Pan Z.Z."/>
            <person name="Chen Q.Q."/>
        </authorList>
    </citation>
    <scope>NUCLEOTIDE SEQUENCE [LARGE SCALE GENOMIC DNA]</scope>
    <source>
        <strain evidence="9 10">FJAT-4402</strain>
    </source>
</reference>
<dbReference type="PRINTS" id="PR00107">
    <property type="entry name" value="PHOSPHOCPHPR"/>
</dbReference>
<comment type="similarity">
    <text evidence="3">Belongs to the HPr family.</text>
</comment>
<evidence type="ECO:0000256" key="4">
    <source>
        <dbReference type="ARBA" id="ARBA00020422"/>
    </source>
</evidence>
<dbReference type="CDD" id="cd00367">
    <property type="entry name" value="PTS-HPr_like"/>
    <property type="match status" value="1"/>
</dbReference>
<dbReference type="NCBIfam" id="NF010352">
    <property type="entry name" value="PRK13780.1"/>
    <property type="match status" value="1"/>
</dbReference>
<dbReference type="SUPFAM" id="SSF55594">
    <property type="entry name" value="HPr-like"/>
    <property type="match status" value="1"/>
</dbReference>
<dbReference type="STRING" id="1441095.AM592_22080"/>
<evidence type="ECO:0000313" key="9">
    <source>
        <dbReference type="EMBL" id="ALC83893.1"/>
    </source>
</evidence>
<dbReference type="Proteomes" id="UP000067625">
    <property type="component" value="Chromosome"/>
</dbReference>
<dbReference type="EMBL" id="CP012600">
    <property type="protein sequence ID" value="ALC83893.1"/>
    <property type="molecule type" value="Genomic_DNA"/>
</dbReference>
<dbReference type="PROSITE" id="PS00589">
    <property type="entry name" value="PTS_HPR_SER"/>
    <property type="match status" value="1"/>
</dbReference>
<sequence>MVEKIFTITSDSGIHARPATLLVSTVTQFSSEVILEYKGKQVNLKSIMSVLSLGIPQGEKIKIIAQGYDAVQVISSIDEKMKEEGLGV</sequence>
<evidence type="ECO:0000256" key="3">
    <source>
        <dbReference type="ARBA" id="ARBA00010736"/>
    </source>
</evidence>
<evidence type="ECO:0000256" key="2">
    <source>
        <dbReference type="ARBA" id="ARBA00004496"/>
    </source>
</evidence>
<dbReference type="AlphaFoldDB" id="A0A0M4FXW8"/>
<dbReference type="NCBIfam" id="TIGR01003">
    <property type="entry name" value="PTS_HPr_family"/>
    <property type="match status" value="1"/>
</dbReference>
<dbReference type="PATRIC" id="fig|1441095.3.peg.4878"/>
<dbReference type="PROSITE" id="PS00369">
    <property type="entry name" value="PTS_HPR_HIS"/>
    <property type="match status" value="1"/>
</dbReference>
<dbReference type="GO" id="GO:0005737">
    <property type="term" value="C:cytoplasm"/>
    <property type="evidence" value="ECO:0007669"/>
    <property type="project" value="UniProtKB-SubCell"/>
</dbReference>
<reference evidence="10" key="1">
    <citation type="submission" date="2015-08" db="EMBL/GenBank/DDBJ databases">
        <title>Genome sequencing project for genomic taxonomy and phylogenomics of Bacillus-like bacteria.</title>
        <authorList>
            <person name="Liu B."/>
            <person name="Wang J."/>
            <person name="Zhu Y."/>
            <person name="Liu G."/>
            <person name="Chen Q."/>
            <person name="Chen Z."/>
            <person name="Lan J."/>
            <person name="Che J."/>
            <person name="Ge C."/>
            <person name="Shi H."/>
            <person name="Pan Z."/>
            <person name="Liu X."/>
        </authorList>
    </citation>
    <scope>NUCLEOTIDE SEQUENCE [LARGE SCALE GENOMIC DNA]</scope>
    <source>
        <strain evidence="10">FJAT-4402</strain>
    </source>
</reference>
<feature type="domain" description="HPr" evidence="8">
    <location>
        <begin position="1"/>
        <end position="88"/>
    </location>
</feature>
<keyword evidence="10" id="KW-1185">Reference proteome</keyword>
<evidence type="ECO:0000256" key="6">
    <source>
        <dbReference type="ARBA" id="ARBA00022597"/>
    </source>
</evidence>
<keyword evidence="5" id="KW-0963">Cytoplasm</keyword>
<dbReference type="PROSITE" id="PS51350">
    <property type="entry name" value="PTS_HPR_DOM"/>
    <property type="match status" value="1"/>
</dbReference>
<keyword evidence="6" id="KW-0813">Transport</keyword>
<evidence type="ECO:0000256" key="1">
    <source>
        <dbReference type="ARBA" id="ARBA00003681"/>
    </source>
</evidence>
<dbReference type="Pfam" id="PF00381">
    <property type="entry name" value="PTS-HPr"/>
    <property type="match status" value="1"/>
</dbReference>
<dbReference type="InterPro" id="IPR050399">
    <property type="entry name" value="HPr"/>
</dbReference>
<evidence type="ECO:0000256" key="7">
    <source>
        <dbReference type="ARBA" id="ARBA00022683"/>
    </source>
</evidence>
<protein>
    <recommendedName>
        <fullName evidence="4">Phosphocarrier protein HPr</fullName>
    </recommendedName>
</protein>
<keyword evidence="7" id="KW-0598">Phosphotransferase system</keyword>